<evidence type="ECO:0000313" key="1">
    <source>
        <dbReference type="EMBL" id="KFA69242.1"/>
    </source>
</evidence>
<accession>A0A084QZ57</accession>
<dbReference type="EMBL" id="KL659601">
    <property type="protein sequence ID" value="KFA69242.1"/>
    <property type="molecule type" value="Genomic_DNA"/>
</dbReference>
<gene>
    <name evidence="1" type="ORF">S40285_09806</name>
</gene>
<dbReference type="InParanoid" id="A0A084QZ57"/>
<protein>
    <submittedName>
        <fullName evidence="1">Uncharacterized protein</fullName>
    </submittedName>
</protein>
<dbReference type="HOGENOM" id="CLU_2607576_0_0_1"/>
<name>A0A084QZ57_STAC4</name>
<keyword evidence="2" id="KW-1185">Reference proteome</keyword>
<proteinExistence type="predicted"/>
<dbReference type="Proteomes" id="UP000028524">
    <property type="component" value="Unassembled WGS sequence"/>
</dbReference>
<organism evidence="1 2">
    <name type="scientific">Stachybotrys chlorohalonatus (strain IBT 40285)</name>
    <dbReference type="NCBI Taxonomy" id="1283841"/>
    <lineage>
        <taxon>Eukaryota</taxon>
        <taxon>Fungi</taxon>
        <taxon>Dikarya</taxon>
        <taxon>Ascomycota</taxon>
        <taxon>Pezizomycotina</taxon>
        <taxon>Sordariomycetes</taxon>
        <taxon>Hypocreomycetidae</taxon>
        <taxon>Hypocreales</taxon>
        <taxon>Stachybotryaceae</taxon>
        <taxon>Stachybotrys</taxon>
    </lineage>
</organism>
<sequence>MEDIFASKSEGLDLDAIGRSSVLRRPMPHPKDRNRQHIEGFNDSNIFANDAKLVEKDAGHYLAGVIATEGVAKLDEIVP</sequence>
<evidence type="ECO:0000313" key="2">
    <source>
        <dbReference type="Proteomes" id="UP000028524"/>
    </source>
</evidence>
<dbReference type="AlphaFoldDB" id="A0A084QZ57"/>
<reference evidence="1 2" key="1">
    <citation type="journal article" date="2014" name="BMC Genomics">
        <title>Comparative genome sequencing reveals chemotype-specific gene clusters in the toxigenic black mold Stachybotrys.</title>
        <authorList>
            <person name="Semeiks J."/>
            <person name="Borek D."/>
            <person name="Otwinowski Z."/>
            <person name="Grishin N.V."/>
        </authorList>
    </citation>
    <scope>NUCLEOTIDE SEQUENCE [LARGE SCALE GENOMIC DNA]</scope>
    <source>
        <strain evidence="1 2">IBT 40285</strain>
    </source>
</reference>